<keyword evidence="2" id="KW-0560">Oxidoreductase</keyword>
<keyword evidence="6" id="KW-1185">Reference proteome</keyword>
<dbReference type="InterPro" id="IPR016161">
    <property type="entry name" value="Ald_DH/histidinol_DH"/>
</dbReference>
<evidence type="ECO:0000256" key="3">
    <source>
        <dbReference type="ARBA" id="ARBA00023239"/>
    </source>
</evidence>
<evidence type="ECO:0000256" key="2">
    <source>
        <dbReference type="ARBA" id="ARBA00023002"/>
    </source>
</evidence>
<dbReference type="InterPro" id="IPR029045">
    <property type="entry name" value="ClpP/crotonase-like_dom_sf"/>
</dbReference>
<proteinExistence type="inferred from homology"/>
<comment type="caution">
    <text evidence="5">The sequence shown here is derived from an EMBL/GenBank/DDBJ whole genome shotgun (WGS) entry which is preliminary data.</text>
</comment>
<dbReference type="SUPFAM" id="SSF52096">
    <property type="entry name" value="ClpP/crotonase"/>
    <property type="match status" value="1"/>
</dbReference>
<comment type="similarity">
    <text evidence="1">Belongs to the enoyl-CoA hydratase/isomerase family.</text>
</comment>
<dbReference type="InterPro" id="IPR010061">
    <property type="entry name" value="MeMal-semiAld_DH"/>
</dbReference>
<accession>A0A917DWG4</accession>
<dbReference type="EMBL" id="BMIP01000006">
    <property type="protein sequence ID" value="GGD75243.1"/>
    <property type="molecule type" value="Genomic_DNA"/>
</dbReference>
<dbReference type="Proteomes" id="UP000612349">
    <property type="component" value="Unassembled WGS sequence"/>
</dbReference>
<dbReference type="GO" id="GO:0006574">
    <property type="term" value="P:L-valine catabolic process"/>
    <property type="evidence" value="ECO:0007669"/>
    <property type="project" value="TreeGrafter"/>
</dbReference>
<dbReference type="SUPFAM" id="SSF53720">
    <property type="entry name" value="ALDH-like"/>
    <property type="match status" value="1"/>
</dbReference>
<dbReference type="GO" id="GO:0006210">
    <property type="term" value="P:thymine catabolic process"/>
    <property type="evidence" value="ECO:0007669"/>
    <property type="project" value="TreeGrafter"/>
</dbReference>
<dbReference type="GO" id="GO:0016836">
    <property type="term" value="F:hydro-lyase activity"/>
    <property type="evidence" value="ECO:0007669"/>
    <property type="project" value="UniProtKB-ARBA"/>
</dbReference>
<evidence type="ECO:0000259" key="4">
    <source>
        <dbReference type="Pfam" id="PF00171"/>
    </source>
</evidence>
<organism evidence="5 6">
    <name type="scientific">Croceicoccus mobilis</name>
    <dbReference type="NCBI Taxonomy" id="1703339"/>
    <lineage>
        <taxon>Bacteria</taxon>
        <taxon>Pseudomonadati</taxon>
        <taxon>Pseudomonadota</taxon>
        <taxon>Alphaproteobacteria</taxon>
        <taxon>Sphingomonadales</taxon>
        <taxon>Erythrobacteraceae</taxon>
        <taxon>Croceicoccus</taxon>
    </lineage>
</organism>
<dbReference type="Pfam" id="PF00171">
    <property type="entry name" value="Aldedh"/>
    <property type="match status" value="1"/>
</dbReference>
<protein>
    <recommendedName>
        <fullName evidence="4">Aldehyde dehydrogenase domain-containing protein</fullName>
    </recommendedName>
</protein>
<dbReference type="AlphaFoldDB" id="A0A917DWG4"/>
<name>A0A917DWG4_9SPHN</name>
<sequence length="213" mass="23301">MPAKISHDRGPDTFRREFTISQIDHFAVGGSKATGARKHQVWNPSTGEVQAEVAIGDAELLQRTIDAAKTAQPEGAATNPQRRTRVMFKFKRLVEANKQVLAELLSGEHGKVVDDAHGDIQRGLEVIAFACGIPQVLKGEYTQGAGSGIDVYSIHQPLAAMMNKEMVNIALETTLDEGLPAERRIFQILTAIEDKGEGMAAFVERRPGEWKGR</sequence>
<dbReference type="InterPro" id="IPR014748">
    <property type="entry name" value="Enoyl-CoA_hydra_C"/>
</dbReference>
<evidence type="ECO:0000313" key="6">
    <source>
        <dbReference type="Proteomes" id="UP000612349"/>
    </source>
</evidence>
<keyword evidence="3" id="KW-0456">Lyase</keyword>
<dbReference type="Gene3D" id="3.40.605.10">
    <property type="entry name" value="Aldehyde Dehydrogenase, Chain A, domain 1"/>
    <property type="match status" value="1"/>
</dbReference>
<gene>
    <name evidence="5" type="ORF">GCM10010990_26070</name>
</gene>
<feature type="domain" description="Aldehyde dehydrogenase" evidence="4">
    <location>
        <begin position="37"/>
        <end position="160"/>
    </location>
</feature>
<dbReference type="InterPro" id="IPR016162">
    <property type="entry name" value="Ald_DH_N"/>
</dbReference>
<reference evidence="5" key="1">
    <citation type="journal article" date="2014" name="Int. J. Syst. Evol. Microbiol.">
        <title>Complete genome sequence of Corynebacterium casei LMG S-19264T (=DSM 44701T), isolated from a smear-ripened cheese.</title>
        <authorList>
            <consortium name="US DOE Joint Genome Institute (JGI-PGF)"/>
            <person name="Walter F."/>
            <person name="Albersmeier A."/>
            <person name="Kalinowski J."/>
            <person name="Ruckert C."/>
        </authorList>
    </citation>
    <scope>NUCLEOTIDE SEQUENCE</scope>
    <source>
        <strain evidence="5">CGMCC 1.15360</strain>
    </source>
</reference>
<dbReference type="Gene3D" id="1.10.12.10">
    <property type="entry name" value="Lyase 2-enoyl-coa Hydratase, Chain A, domain 2"/>
    <property type="match status" value="1"/>
</dbReference>
<evidence type="ECO:0000313" key="5">
    <source>
        <dbReference type="EMBL" id="GGD75243.1"/>
    </source>
</evidence>
<reference evidence="5" key="2">
    <citation type="submission" date="2020-09" db="EMBL/GenBank/DDBJ databases">
        <authorList>
            <person name="Sun Q."/>
            <person name="Zhou Y."/>
        </authorList>
    </citation>
    <scope>NUCLEOTIDE SEQUENCE</scope>
    <source>
        <strain evidence="5">CGMCC 1.15360</strain>
    </source>
</reference>
<dbReference type="GO" id="GO:0004491">
    <property type="term" value="F:methylmalonate-semialdehyde dehydrogenase (acylating, NAD) activity"/>
    <property type="evidence" value="ECO:0007669"/>
    <property type="project" value="InterPro"/>
</dbReference>
<dbReference type="PANTHER" id="PTHR43866:SF4">
    <property type="entry name" value="MALONATE-SEMIALDEHYDE DEHYDROGENASE"/>
    <property type="match status" value="1"/>
</dbReference>
<dbReference type="PANTHER" id="PTHR43866">
    <property type="entry name" value="MALONATE-SEMIALDEHYDE DEHYDROGENASE"/>
    <property type="match status" value="1"/>
</dbReference>
<dbReference type="InterPro" id="IPR015590">
    <property type="entry name" value="Aldehyde_DH_dom"/>
</dbReference>
<dbReference type="FunFam" id="1.10.12.10:FF:000001">
    <property type="entry name" value="Probable enoyl-CoA hydratase, mitochondrial"/>
    <property type="match status" value="1"/>
</dbReference>
<evidence type="ECO:0000256" key="1">
    <source>
        <dbReference type="ARBA" id="ARBA00005254"/>
    </source>
</evidence>